<dbReference type="RefSeq" id="WP_087003530.1">
    <property type="nucleotide sequence ID" value="NZ_FWFF01000001.1"/>
</dbReference>
<dbReference type="InterPro" id="IPR050765">
    <property type="entry name" value="Riboflavin_Biosynth_HTPR"/>
</dbReference>
<evidence type="ECO:0000259" key="1">
    <source>
        <dbReference type="Pfam" id="PF01872"/>
    </source>
</evidence>
<keyword evidence="2" id="KW-0560">Oxidoreductase</keyword>
<dbReference type="PANTHER" id="PTHR38011">
    <property type="entry name" value="DIHYDROFOLATE REDUCTASE FAMILY PROTEIN (AFU_ORTHOLOGUE AFUA_8G06820)"/>
    <property type="match status" value="1"/>
</dbReference>
<evidence type="ECO:0000313" key="3">
    <source>
        <dbReference type="Proteomes" id="UP000196581"/>
    </source>
</evidence>
<keyword evidence="3" id="KW-1185">Reference proteome</keyword>
<dbReference type="InterPro" id="IPR002734">
    <property type="entry name" value="RibDG_C"/>
</dbReference>
<proteinExistence type="predicted"/>
<dbReference type="InterPro" id="IPR024072">
    <property type="entry name" value="DHFR-like_dom_sf"/>
</dbReference>
<dbReference type="EMBL" id="FWFF01000001">
    <property type="protein sequence ID" value="SLM89350.1"/>
    <property type="molecule type" value="Genomic_DNA"/>
</dbReference>
<dbReference type="Proteomes" id="UP000196581">
    <property type="component" value="Unassembled WGS sequence"/>
</dbReference>
<dbReference type="Gene3D" id="3.40.430.10">
    <property type="entry name" value="Dihydrofolate Reductase, subunit A"/>
    <property type="match status" value="1"/>
</dbReference>
<accession>A0A1X6WVC3</accession>
<dbReference type="GO" id="GO:0004146">
    <property type="term" value="F:dihydrofolate reductase activity"/>
    <property type="evidence" value="ECO:0007669"/>
    <property type="project" value="UniProtKB-EC"/>
</dbReference>
<dbReference type="AlphaFoldDB" id="A0A1X6WVC3"/>
<evidence type="ECO:0000313" key="2">
    <source>
        <dbReference type="EMBL" id="SLM89350.1"/>
    </source>
</evidence>
<feature type="domain" description="Bacterial bifunctional deaminase-reductase C-terminal" evidence="1">
    <location>
        <begin position="4"/>
        <end position="182"/>
    </location>
</feature>
<dbReference type="GO" id="GO:0008703">
    <property type="term" value="F:5-amino-6-(5-phosphoribosylamino)uracil reductase activity"/>
    <property type="evidence" value="ECO:0007669"/>
    <property type="project" value="InterPro"/>
</dbReference>
<organism evidence="2 3">
    <name type="scientific">Brevibacterium yomogidense</name>
    <dbReference type="NCBI Taxonomy" id="946573"/>
    <lineage>
        <taxon>Bacteria</taxon>
        <taxon>Bacillati</taxon>
        <taxon>Actinomycetota</taxon>
        <taxon>Actinomycetes</taxon>
        <taxon>Micrococcales</taxon>
        <taxon>Brevibacteriaceae</taxon>
        <taxon>Brevibacterium</taxon>
    </lineage>
</organism>
<sequence>MRELVYYVAVSLDGYIAGPDGQFDAFAPEGDHMSALLERFPDAVPTTIAEQLGIDQSAGGFSTVLMGWNTYAVGLPAGMDSPYHHLEQIVFSRTQQTEAENLRVTAEDPVRTVQELRGQPGGDIWLCGGGHLASQLLCEIDRVVLKRNPVVFGAGIPLFAATEYEPTQFEHLETTAYDSGVIVSELVKRSA</sequence>
<dbReference type="PANTHER" id="PTHR38011:SF11">
    <property type="entry name" value="2,5-DIAMINO-6-RIBOSYLAMINO-4(3H)-PYRIMIDINONE 5'-PHOSPHATE REDUCTASE"/>
    <property type="match status" value="1"/>
</dbReference>
<reference evidence="3" key="1">
    <citation type="submission" date="2017-02" db="EMBL/GenBank/DDBJ databases">
        <authorList>
            <person name="Dridi B."/>
        </authorList>
    </citation>
    <scope>NUCLEOTIDE SEQUENCE [LARGE SCALE GENOMIC DNA]</scope>
    <source>
        <strain evidence="3">B Co 03.10</strain>
    </source>
</reference>
<protein>
    <submittedName>
        <fullName evidence="2">Dihydrofolate reductase</fullName>
        <ecNumber evidence="2">1.5.1.3</ecNumber>
    </submittedName>
</protein>
<dbReference type="SUPFAM" id="SSF53597">
    <property type="entry name" value="Dihydrofolate reductase-like"/>
    <property type="match status" value="1"/>
</dbReference>
<dbReference type="GO" id="GO:0009231">
    <property type="term" value="P:riboflavin biosynthetic process"/>
    <property type="evidence" value="ECO:0007669"/>
    <property type="project" value="InterPro"/>
</dbReference>
<gene>
    <name evidence="2" type="ORF">FM105_01390</name>
</gene>
<name>A0A1X6WVC3_9MICO</name>
<dbReference type="EC" id="1.5.1.3" evidence="2"/>
<dbReference type="Pfam" id="PF01872">
    <property type="entry name" value="RibD_C"/>
    <property type="match status" value="1"/>
</dbReference>